<dbReference type="STRING" id="1307839.L21SP5_02219"/>
<keyword evidence="2" id="KW-1185">Reference proteome</keyword>
<sequence length="38" mass="4569">MGDLFYPVKCLFKDYNFIKFVKPELRRFIKLSVSPTKV</sequence>
<protein>
    <submittedName>
        <fullName evidence="1">Uncharacterized protein</fullName>
    </submittedName>
</protein>
<dbReference type="AlphaFoldDB" id="A0A0S2I1G2"/>
<dbReference type="Proteomes" id="UP000064893">
    <property type="component" value="Chromosome"/>
</dbReference>
<gene>
    <name evidence="1" type="ORF">L21SP5_02219</name>
</gene>
<dbReference type="KEGG" id="blq:L21SP5_02219"/>
<evidence type="ECO:0000313" key="1">
    <source>
        <dbReference type="EMBL" id="ALO15852.1"/>
    </source>
</evidence>
<accession>A0A0S2I1G2</accession>
<evidence type="ECO:0000313" key="2">
    <source>
        <dbReference type="Proteomes" id="UP000064893"/>
    </source>
</evidence>
<reference evidence="1 2" key="1">
    <citation type="submission" date="2015-11" db="EMBL/GenBank/DDBJ databases">
        <title>Description and complete genome sequence of a novel strain predominating in hypersaline microbial mats and representing a new family of the Bacteriodetes phylum.</title>
        <authorList>
            <person name="Spring S."/>
            <person name="Bunk B."/>
            <person name="Sproer C."/>
            <person name="Klenk H.-P."/>
        </authorList>
    </citation>
    <scope>NUCLEOTIDE SEQUENCE [LARGE SCALE GENOMIC DNA]</scope>
    <source>
        <strain evidence="1 2">L21-Spi-D4</strain>
    </source>
</reference>
<proteinExistence type="predicted"/>
<name>A0A0S2I1G2_9BACT</name>
<dbReference type="EMBL" id="CP013118">
    <property type="protein sequence ID" value="ALO15852.1"/>
    <property type="molecule type" value="Genomic_DNA"/>
</dbReference>
<organism evidence="1 2">
    <name type="scientific">Salinivirga cyanobacteriivorans</name>
    <dbReference type="NCBI Taxonomy" id="1307839"/>
    <lineage>
        <taxon>Bacteria</taxon>
        <taxon>Pseudomonadati</taxon>
        <taxon>Bacteroidota</taxon>
        <taxon>Bacteroidia</taxon>
        <taxon>Bacteroidales</taxon>
        <taxon>Salinivirgaceae</taxon>
        <taxon>Salinivirga</taxon>
    </lineage>
</organism>